<name>A0AA38SBK9_9PEZI</name>
<gene>
    <name evidence="1" type="ORF">NKR19_g1923</name>
</gene>
<comment type="caution">
    <text evidence="1">The sequence shown here is derived from an EMBL/GenBank/DDBJ whole genome shotgun (WGS) entry which is preliminary data.</text>
</comment>
<proteinExistence type="predicted"/>
<evidence type="ECO:0000313" key="2">
    <source>
        <dbReference type="Proteomes" id="UP001174691"/>
    </source>
</evidence>
<reference evidence="1" key="1">
    <citation type="submission" date="2022-07" db="EMBL/GenBank/DDBJ databases">
        <title>Fungi with potential for degradation of polypropylene.</title>
        <authorList>
            <person name="Gostincar C."/>
        </authorList>
    </citation>
    <scope>NUCLEOTIDE SEQUENCE</scope>
    <source>
        <strain evidence="1">EXF-13287</strain>
    </source>
</reference>
<sequence>MAPANVQYPVGDLPLELHDKIWEATLGINGPAVIHCLELDLMQGQSDIRPRLEDWFRPPHEPGICAPTHAHGGHYTFDASWYLHVRNVSNAGFGACSALQRLQQVLRLKRPADVLALQAKEHPESGQETCPRALPEGKFPIWINTRKDILLLQSPSYFTDCSVTPYDKDIRVNWFSPLRWAYSTCASFRPLPFFGLDRVERFAIDWNVETTRGSIHPTCHEDACNVLRRACDIELYHTRREDRKYCSPCLAGMLNALNRDVRDGRMTVRDFRMRMHDQFRVGSVDTATEEKLGFDEEGTFTCTNCDQEELCTTSRVPAIVENAPRVVSRVGWQPECHAWHGPGIETDIETLLMGRMPALRTLYVFDGSVRLAQRSVPGLGLSSPHEVFEGHNCKFVEVDPTDPQWDLSPREFPRHHPPANHCPFHSFTFADHLRQVAWRHASCQHAQALMDEQWADRDPYDAADSDDEEADMVEQDEWDDQEIAAQAAVPLEKAPLNDPIWVRTSDRIHMEDLEMPMMGYSPSLESQWPDHLLPVKVKILARIQPSEYYRLYQASATE</sequence>
<keyword evidence="2" id="KW-1185">Reference proteome</keyword>
<dbReference type="AlphaFoldDB" id="A0AA38SBK9"/>
<dbReference type="EMBL" id="JANBVN010000018">
    <property type="protein sequence ID" value="KAJ9161800.1"/>
    <property type="molecule type" value="Genomic_DNA"/>
</dbReference>
<protein>
    <submittedName>
        <fullName evidence="1">Uncharacterized protein</fullName>
    </submittedName>
</protein>
<dbReference type="Proteomes" id="UP001174691">
    <property type="component" value="Unassembled WGS sequence"/>
</dbReference>
<evidence type="ECO:0000313" key="1">
    <source>
        <dbReference type="EMBL" id="KAJ9161800.1"/>
    </source>
</evidence>
<accession>A0AA38SBK9</accession>
<organism evidence="1 2">
    <name type="scientific">Coniochaeta hoffmannii</name>
    <dbReference type="NCBI Taxonomy" id="91930"/>
    <lineage>
        <taxon>Eukaryota</taxon>
        <taxon>Fungi</taxon>
        <taxon>Dikarya</taxon>
        <taxon>Ascomycota</taxon>
        <taxon>Pezizomycotina</taxon>
        <taxon>Sordariomycetes</taxon>
        <taxon>Sordariomycetidae</taxon>
        <taxon>Coniochaetales</taxon>
        <taxon>Coniochaetaceae</taxon>
        <taxon>Coniochaeta</taxon>
    </lineage>
</organism>